<proteinExistence type="predicted"/>
<reference evidence="1" key="1">
    <citation type="submission" date="2022-02" db="EMBL/GenBank/DDBJ databases">
        <title>Plant Genome Project.</title>
        <authorList>
            <person name="Zhang R.-G."/>
        </authorList>
    </citation>
    <scope>NUCLEOTIDE SEQUENCE</scope>
    <source>
        <strain evidence="1">AT1</strain>
    </source>
</reference>
<evidence type="ECO:0000313" key="1">
    <source>
        <dbReference type="EMBL" id="KAI8567664.1"/>
    </source>
</evidence>
<dbReference type="Proteomes" id="UP001062846">
    <property type="component" value="Chromosome 2"/>
</dbReference>
<dbReference type="EMBL" id="CM046389">
    <property type="protein sequence ID" value="KAI8567664.1"/>
    <property type="molecule type" value="Genomic_DNA"/>
</dbReference>
<name>A0ACC0PRA4_RHOML</name>
<accession>A0ACC0PRA4</accession>
<protein>
    <submittedName>
        <fullName evidence="1">Uncharacterized protein</fullName>
    </submittedName>
</protein>
<gene>
    <name evidence="1" type="ORF">RHMOL_Rhmol02G0139200</name>
</gene>
<keyword evidence="2" id="KW-1185">Reference proteome</keyword>
<sequence length="269" mass="31548">MRERERERERESERGGLIDAVLGLFLLRTIFVGFLWGVGDMYMRSMGKSFKDSLKVLEADIQHANTLFMLMAPQLCVPMREKQAYENSMVGFRVMQLVRAAFFNIGHLLIASFLMSKFCGPAVIYPSLVQLQGGVTETEDKRQKAVCMERYRRRDEEEHKQYSDIEIERREECGICMEMNSKIVLPNCNHIMCLKCYRDWRTRSQSCPFCRDCLKGVDSADLWVFMDSRDVIDMATLTRENLRRLFMYIDKLPLVVPVTIYDPYDSHLR</sequence>
<organism evidence="1 2">
    <name type="scientific">Rhododendron molle</name>
    <name type="common">Chinese azalea</name>
    <name type="synonym">Azalea mollis</name>
    <dbReference type="NCBI Taxonomy" id="49168"/>
    <lineage>
        <taxon>Eukaryota</taxon>
        <taxon>Viridiplantae</taxon>
        <taxon>Streptophyta</taxon>
        <taxon>Embryophyta</taxon>
        <taxon>Tracheophyta</taxon>
        <taxon>Spermatophyta</taxon>
        <taxon>Magnoliopsida</taxon>
        <taxon>eudicotyledons</taxon>
        <taxon>Gunneridae</taxon>
        <taxon>Pentapetalae</taxon>
        <taxon>asterids</taxon>
        <taxon>Ericales</taxon>
        <taxon>Ericaceae</taxon>
        <taxon>Ericoideae</taxon>
        <taxon>Rhodoreae</taxon>
        <taxon>Rhododendron</taxon>
    </lineage>
</organism>
<comment type="caution">
    <text evidence="1">The sequence shown here is derived from an EMBL/GenBank/DDBJ whole genome shotgun (WGS) entry which is preliminary data.</text>
</comment>
<evidence type="ECO:0000313" key="2">
    <source>
        <dbReference type="Proteomes" id="UP001062846"/>
    </source>
</evidence>